<dbReference type="RefSeq" id="WP_011141208.1">
    <property type="nucleotide sequence ID" value="NC_005125.1"/>
</dbReference>
<dbReference type="AlphaFoldDB" id="Q7NLB8"/>
<name>Q7NLB8_GLOVI</name>
<evidence type="ECO:0000259" key="1">
    <source>
        <dbReference type="Pfam" id="PF05685"/>
    </source>
</evidence>
<dbReference type="PANTHER" id="PTHR35400">
    <property type="entry name" value="SLR1083 PROTEIN"/>
    <property type="match status" value="1"/>
</dbReference>
<protein>
    <submittedName>
        <fullName evidence="2">Glr1208 protein</fullName>
    </submittedName>
</protein>
<dbReference type="Pfam" id="PF05685">
    <property type="entry name" value="Uma2"/>
    <property type="match status" value="1"/>
</dbReference>
<dbReference type="PhylomeDB" id="Q7NLB8"/>
<dbReference type="PATRIC" id="fig|251221.4.peg.1232"/>
<organism evidence="2 3">
    <name type="scientific">Gloeobacter violaceus (strain ATCC 29082 / PCC 7421)</name>
    <dbReference type="NCBI Taxonomy" id="251221"/>
    <lineage>
        <taxon>Bacteria</taxon>
        <taxon>Bacillati</taxon>
        <taxon>Cyanobacteriota</taxon>
        <taxon>Cyanophyceae</taxon>
        <taxon>Gloeobacterales</taxon>
        <taxon>Gloeobacteraceae</taxon>
        <taxon>Gloeobacter</taxon>
    </lineage>
</organism>
<dbReference type="HOGENOM" id="CLU_076312_2_0_3"/>
<dbReference type="InParanoid" id="Q7NLB8"/>
<dbReference type="eggNOG" id="COG4636">
    <property type="taxonomic scope" value="Bacteria"/>
</dbReference>
<dbReference type="CDD" id="cd06260">
    <property type="entry name" value="DUF820-like"/>
    <property type="match status" value="1"/>
</dbReference>
<feature type="domain" description="Putative restriction endonuclease" evidence="1">
    <location>
        <begin position="57"/>
        <end position="219"/>
    </location>
</feature>
<sequence>MQEIRKHEALQPRLFSASEYYRMVADHLLDRTEHFDPLRGQITQSASGDPHSWTVGEYYRLGELGILHPEERLELIDGQILPVSPQGPLHAESVEHLAKVLAAALAGEALLRNEKPVVLGQFAEPVPDLAVVENRSYRHRHPGPENILLIIEVADSSLEYDLGTKRAMYAQAGIQEYWVVNLRQRRLHRFSHPGGNRYLEETILNASDTVTSAAFLGMTFVVEALLLPPE</sequence>
<dbReference type="EMBL" id="BA000045">
    <property type="protein sequence ID" value="BAC89149.1"/>
    <property type="molecule type" value="Genomic_DNA"/>
</dbReference>
<dbReference type="PANTHER" id="PTHR35400:SF1">
    <property type="entry name" value="SLR1083 PROTEIN"/>
    <property type="match status" value="1"/>
</dbReference>
<proteinExistence type="predicted"/>
<dbReference type="InterPro" id="IPR008538">
    <property type="entry name" value="Uma2"/>
</dbReference>
<dbReference type="Gene3D" id="3.90.1570.10">
    <property type="entry name" value="tt1808, chain A"/>
    <property type="match status" value="1"/>
</dbReference>
<reference evidence="2 3" key="2">
    <citation type="journal article" date="2003" name="DNA Res.">
        <title>Complete genome structure of Gloeobacter violaceus PCC 7421, a cyanobacterium that lacks thylakoids (supplement).</title>
        <authorList>
            <person name="Nakamura Y."/>
            <person name="Kaneko T."/>
            <person name="Sato S."/>
            <person name="Mimuro M."/>
            <person name="Miyashita H."/>
            <person name="Tsuchiya T."/>
            <person name="Sasamoto S."/>
            <person name="Watanabe A."/>
            <person name="Kawashima K."/>
            <person name="Kishida Y."/>
            <person name="Kiyokawa C."/>
            <person name="Kohara M."/>
            <person name="Matsumoto M."/>
            <person name="Matsuno A."/>
            <person name="Nakazaki N."/>
            <person name="Shimpo S."/>
            <person name="Takeuchi C."/>
            <person name="Yamada M."/>
            <person name="Tabata S."/>
        </authorList>
    </citation>
    <scope>NUCLEOTIDE SEQUENCE [LARGE SCALE GENOMIC DNA]</scope>
    <source>
        <strain evidence="3">ATCC 29082 / PCC 7421</strain>
    </source>
</reference>
<gene>
    <name evidence="2" type="ordered locus">glr1208</name>
</gene>
<dbReference type="KEGG" id="gvi:glr1208"/>
<dbReference type="EnsemblBacteria" id="BAC89149">
    <property type="protein sequence ID" value="BAC89149"/>
    <property type="gene ID" value="BAC89149"/>
</dbReference>
<evidence type="ECO:0000313" key="3">
    <source>
        <dbReference type="Proteomes" id="UP000000557"/>
    </source>
</evidence>
<dbReference type="OrthoDB" id="509866at2"/>
<accession>Q7NLB8</accession>
<dbReference type="SUPFAM" id="SSF52980">
    <property type="entry name" value="Restriction endonuclease-like"/>
    <property type="match status" value="1"/>
</dbReference>
<dbReference type="Proteomes" id="UP000000557">
    <property type="component" value="Chromosome"/>
</dbReference>
<evidence type="ECO:0000313" key="2">
    <source>
        <dbReference type="EMBL" id="BAC89149.1"/>
    </source>
</evidence>
<dbReference type="STRING" id="251221.gene:10758687"/>
<reference evidence="2 3" key="1">
    <citation type="journal article" date="2003" name="DNA Res.">
        <title>Complete genome structure of Gloeobacter violaceus PCC 7421, a cyanobacterium that lacks thylakoids.</title>
        <authorList>
            <person name="Nakamura Y."/>
            <person name="Kaneko T."/>
            <person name="Sato S."/>
            <person name="Mimuro M."/>
            <person name="Miyashita H."/>
            <person name="Tsuchiya T."/>
            <person name="Sasamoto S."/>
            <person name="Watanabe A."/>
            <person name="Kawashima K."/>
            <person name="Kishida Y."/>
            <person name="Kiyokawa C."/>
            <person name="Kohara M."/>
            <person name="Matsumoto M."/>
            <person name="Matsuno A."/>
            <person name="Nakazaki N."/>
            <person name="Shimpo S."/>
            <person name="Takeuchi C."/>
            <person name="Yamada M."/>
            <person name="Tabata S."/>
        </authorList>
    </citation>
    <scope>NUCLEOTIDE SEQUENCE [LARGE SCALE GENOMIC DNA]</scope>
    <source>
        <strain evidence="3">ATCC 29082 / PCC 7421</strain>
    </source>
</reference>
<dbReference type="InterPro" id="IPR012296">
    <property type="entry name" value="Nuclease_put_TT1808"/>
</dbReference>
<dbReference type="InterPro" id="IPR011335">
    <property type="entry name" value="Restrct_endonuc-II-like"/>
</dbReference>
<keyword evidence="3" id="KW-1185">Reference proteome</keyword>